<evidence type="ECO:0000313" key="2">
    <source>
        <dbReference type="EMBL" id="KAK2590596.1"/>
    </source>
</evidence>
<name>A0AAJ0CCS6_9HYPO</name>
<dbReference type="EMBL" id="JASWJB010000418">
    <property type="protein sequence ID" value="KAK2590596.1"/>
    <property type="molecule type" value="Genomic_DNA"/>
</dbReference>
<keyword evidence="3" id="KW-1185">Reference proteome</keyword>
<protein>
    <submittedName>
        <fullName evidence="2">Uncharacterized protein</fullName>
    </submittedName>
</protein>
<comment type="caution">
    <text evidence="2">The sequence shown here is derived from an EMBL/GenBank/DDBJ whole genome shotgun (WGS) entry which is preliminary data.</text>
</comment>
<dbReference type="Proteomes" id="UP001251528">
    <property type="component" value="Unassembled WGS sequence"/>
</dbReference>
<sequence length="286" mass="32003">MSDRNEDVGQQRPQPNQEKAPSTSASAPPPPPPPPPGYSPDETFRTSFGSLSLHMSDRIRVIQFPSEDVDAIRATILRCWVKGIQAERPYSVSREFKLRGNPWIGVGTGPDAVPAQILMRELFACLYERGWIMTASTDISRKKGDKDTLIFRKQPVPPPKAEWMAISFKAGDRLRFLGAPRDLTSAFSGLLASLRLLQRESDKSTAANHHEFKLHGYPWAATGEETMTTRLLILRLVELLELHGWSLYASIDQNNGPAGDSKLSETDCWYCVKSTDWVPGSFIIHR</sequence>
<reference evidence="2" key="1">
    <citation type="submission" date="2023-06" db="EMBL/GenBank/DDBJ databases">
        <title>Conoideocrella luteorostrata (Hypocreales: Clavicipitaceae), a potential biocontrol fungus for elongate hemlock scale in United States Christmas tree production areas.</title>
        <authorList>
            <person name="Barrett H."/>
            <person name="Lovett B."/>
            <person name="Macias A.M."/>
            <person name="Stajich J.E."/>
            <person name="Kasson M.T."/>
        </authorList>
    </citation>
    <scope>NUCLEOTIDE SEQUENCE</scope>
    <source>
        <strain evidence="2">ARSEF 14590</strain>
    </source>
</reference>
<accession>A0AAJ0CCS6</accession>
<evidence type="ECO:0000313" key="3">
    <source>
        <dbReference type="Proteomes" id="UP001251528"/>
    </source>
</evidence>
<evidence type="ECO:0000256" key="1">
    <source>
        <dbReference type="SAM" id="MobiDB-lite"/>
    </source>
</evidence>
<gene>
    <name evidence="2" type="ORF">QQS21_011719</name>
</gene>
<organism evidence="2 3">
    <name type="scientific">Conoideocrella luteorostrata</name>
    <dbReference type="NCBI Taxonomy" id="1105319"/>
    <lineage>
        <taxon>Eukaryota</taxon>
        <taxon>Fungi</taxon>
        <taxon>Dikarya</taxon>
        <taxon>Ascomycota</taxon>
        <taxon>Pezizomycotina</taxon>
        <taxon>Sordariomycetes</taxon>
        <taxon>Hypocreomycetidae</taxon>
        <taxon>Hypocreales</taxon>
        <taxon>Clavicipitaceae</taxon>
        <taxon>Conoideocrella</taxon>
    </lineage>
</organism>
<dbReference type="PANTHER" id="PTHR38696:SF1">
    <property type="entry name" value="MEDIATOR OF RNA POLYMERASE II TRANSCRIPTION SUBUNIT 13"/>
    <property type="match status" value="1"/>
</dbReference>
<dbReference type="AlphaFoldDB" id="A0AAJ0CCS6"/>
<feature type="compositionally biased region" description="Pro residues" evidence="1">
    <location>
        <begin position="27"/>
        <end position="38"/>
    </location>
</feature>
<dbReference type="PANTHER" id="PTHR38696">
    <property type="entry name" value="MEDIATOR OF RNA POLYMERASE II TRANSCRIPTION SUBUNIT 13"/>
    <property type="match status" value="1"/>
</dbReference>
<feature type="region of interest" description="Disordered" evidence="1">
    <location>
        <begin position="1"/>
        <end position="46"/>
    </location>
</feature>
<proteinExistence type="predicted"/>